<dbReference type="Gene3D" id="2.40.50.140">
    <property type="entry name" value="Nucleic acid-binding proteins"/>
    <property type="match status" value="1"/>
</dbReference>
<dbReference type="EMBL" id="PSQE01000004">
    <property type="protein sequence ID" value="RHN61290.1"/>
    <property type="molecule type" value="Genomic_DNA"/>
</dbReference>
<dbReference type="InterPro" id="IPR012340">
    <property type="entry name" value="NA-bd_OB-fold"/>
</dbReference>
<dbReference type="Gramene" id="rna23735">
    <property type="protein sequence ID" value="RHN61290.1"/>
    <property type="gene ID" value="gene23735"/>
</dbReference>
<comment type="caution">
    <text evidence="1">The sequence shown here is derived from an EMBL/GenBank/DDBJ whole genome shotgun (WGS) entry which is preliminary data.</text>
</comment>
<accession>A0A396I6T2</accession>
<organism evidence="1">
    <name type="scientific">Medicago truncatula</name>
    <name type="common">Barrel medic</name>
    <name type="synonym">Medicago tribuloides</name>
    <dbReference type="NCBI Taxonomy" id="3880"/>
    <lineage>
        <taxon>Eukaryota</taxon>
        <taxon>Viridiplantae</taxon>
        <taxon>Streptophyta</taxon>
        <taxon>Embryophyta</taxon>
        <taxon>Tracheophyta</taxon>
        <taxon>Spermatophyta</taxon>
        <taxon>Magnoliopsida</taxon>
        <taxon>eudicotyledons</taxon>
        <taxon>Gunneridae</taxon>
        <taxon>Pentapetalae</taxon>
        <taxon>rosids</taxon>
        <taxon>fabids</taxon>
        <taxon>Fabales</taxon>
        <taxon>Fabaceae</taxon>
        <taxon>Papilionoideae</taxon>
        <taxon>50 kb inversion clade</taxon>
        <taxon>NPAAA clade</taxon>
        <taxon>Hologalegina</taxon>
        <taxon>IRL clade</taxon>
        <taxon>Trifolieae</taxon>
        <taxon>Medicago</taxon>
    </lineage>
</organism>
<name>A0A396I6T2_MEDTR</name>
<reference evidence="1" key="1">
    <citation type="journal article" date="2018" name="Nat. Plants">
        <title>Whole-genome landscape of Medicago truncatula symbiotic genes.</title>
        <authorList>
            <person name="Pecrix Y."/>
            <person name="Gamas P."/>
            <person name="Carrere S."/>
        </authorList>
    </citation>
    <scope>NUCLEOTIDE SEQUENCE</scope>
    <source>
        <tissue evidence="1">Leaves</tissue>
    </source>
</reference>
<dbReference type="AlphaFoldDB" id="A0A396I6T2"/>
<evidence type="ECO:0000313" key="1">
    <source>
        <dbReference type="EMBL" id="RHN61290.1"/>
    </source>
</evidence>
<protein>
    <submittedName>
        <fullName evidence="1">Putative nucleic acid-binding protein</fullName>
    </submittedName>
</protein>
<sequence length="126" mass="14744">MALNIYMLLEIITMNLYRYRLELQVNDSTESTIFVLFAEVAEQLAQLKLDDLTPDLENTGRDSDLPKQLQHIIGSKHIFQVKLSSYFERRGVQSFTAHKILKPVVKVFSYIMFPFFYSSLLETIIY</sequence>
<dbReference type="SUPFAM" id="SSF50249">
    <property type="entry name" value="Nucleic acid-binding proteins"/>
    <property type="match status" value="1"/>
</dbReference>
<proteinExistence type="predicted"/>
<dbReference type="Proteomes" id="UP000265566">
    <property type="component" value="Chromosome 4"/>
</dbReference>
<gene>
    <name evidence="1" type="ORF">MtrunA17_Chr4g0035011</name>
</gene>